<dbReference type="GeneID" id="120276866"/>
<sequence>MARRYSRQEEALEIKSLRRILSAYLNYSDAAEEDVRRYERSFAKLSPAHKDLLSHLPVKYKRIRWCISVNTFFIMSMLQAFEPPIEMNQGVNFDDHDGQGDTVEGNPLSATLSNPIDRDVCSEHLTISGSHVSMHLTLDGKEENNLVNDATRSNGKEALN</sequence>
<evidence type="ECO:0000313" key="5">
    <source>
        <dbReference type="RefSeq" id="XP_039139529.1"/>
    </source>
</evidence>
<keyword evidence="2" id="KW-0808">Transferase</keyword>
<dbReference type="RefSeq" id="XP_039139529.1">
    <property type="nucleotide sequence ID" value="XM_039283595.1"/>
</dbReference>
<keyword evidence="4" id="KW-1185">Reference proteome</keyword>
<keyword evidence="1" id="KW-0489">Methyltransferase</keyword>
<dbReference type="RefSeq" id="XP_039139530.1">
    <property type="nucleotide sequence ID" value="XM_039283596.1"/>
</dbReference>
<name>A0AB40CHP9_DIOCR</name>
<dbReference type="GO" id="GO:0008757">
    <property type="term" value="F:S-adenosylmethionine-dependent methyltransferase activity"/>
    <property type="evidence" value="ECO:0007669"/>
    <property type="project" value="InterPro"/>
</dbReference>
<reference evidence="5 6" key="1">
    <citation type="submission" date="2025-04" db="UniProtKB">
        <authorList>
            <consortium name="RefSeq"/>
        </authorList>
    </citation>
    <scope>IDENTIFICATION</scope>
</reference>
<dbReference type="PANTHER" id="PTHR12303">
    <property type="entry name" value="CARNOSINE N-METHYLTRANSFERASE"/>
    <property type="match status" value="1"/>
</dbReference>
<protein>
    <submittedName>
        <fullName evidence="5 6">Uncharacterized protein LOC120276866</fullName>
    </submittedName>
</protein>
<accession>A0AB40CHP9</accession>
<proteinExistence type="predicted"/>
<evidence type="ECO:0000256" key="3">
    <source>
        <dbReference type="ARBA" id="ARBA00022691"/>
    </source>
</evidence>
<dbReference type="InterPro" id="IPR012901">
    <property type="entry name" value="CARME"/>
</dbReference>
<dbReference type="AlphaFoldDB" id="A0AB40CHP9"/>
<evidence type="ECO:0000313" key="4">
    <source>
        <dbReference type="Proteomes" id="UP001515500"/>
    </source>
</evidence>
<gene>
    <name evidence="5 6" type="primary">LOC120276866</name>
</gene>
<keyword evidence="3" id="KW-0949">S-adenosyl-L-methionine</keyword>
<dbReference type="GO" id="GO:0032259">
    <property type="term" value="P:methylation"/>
    <property type="evidence" value="ECO:0007669"/>
    <property type="project" value="UniProtKB-KW"/>
</dbReference>
<evidence type="ECO:0000256" key="2">
    <source>
        <dbReference type="ARBA" id="ARBA00022679"/>
    </source>
</evidence>
<evidence type="ECO:0000313" key="6">
    <source>
        <dbReference type="RefSeq" id="XP_039139530.1"/>
    </source>
</evidence>
<dbReference type="PANTHER" id="PTHR12303:SF6">
    <property type="entry name" value="CARNOSINE N-METHYLTRANSFERASE"/>
    <property type="match status" value="1"/>
</dbReference>
<organism evidence="4 6">
    <name type="scientific">Dioscorea cayennensis subsp. rotundata</name>
    <name type="common">White Guinea yam</name>
    <name type="synonym">Dioscorea rotundata</name>
    <dbReference type="NCBI Taxonomy" id="55577"/>
    <lineage>
        <taxon>Eukaryota</taxon>
        <taxon>Viridiplantae</taxon>
        <taxon>Streptophyta</taxon>
        <taxon>Embryophyta</taxon>
        <taxon>Tracheophyta</taxon>
        <taxon>Spermatophyta</taxon>
        <taxon>Magnoliopsida</taxon>
        <taxon>Liliopsida</taxon>
        <taxon>Dioscoreales</taxon>
        <taxon>Dioscoreaceae</taxon>
        <taxon>Dioscorea</taxon>
    </lineage>
</organism>
<evidence type="ECO:0000256" key="1">
    <source>
        <dbReference type="ARBA" id="ARBA00022603"/>
    </source>
</evidence>
<dbReference type="Proteomes" id="UP001515500">
    <property type="component" value="Chromosome 15"/>
</dbReference>